<organism evidence="7 8">
    <name type="scientific">Agrocybe chaxingu</name>
    <dbReference type="NCBI Taxonomy" id="84603"/>
    <lineage>
        <taxon>Eukaryota</taxon>
        <taxon>Fungi</taxon>
        <taxon>Dikarya</taxon>
        <taxon>Basidiomycota</taxon>
        <taxon>Agaricomycotina</taxon>
        <taxon>Agaricomycetes</taxon>
        <taxon>Agaricomycetidae</taxon>
        <taxon>Agaricales</taxon>
        <taxon>Agaricineae</taxon>
        <taxon>Strophariaceae</taxon>
        <taxon>Agrocybe</taxon>
    </lineage>
</organism>
<dbReference type="OrthoDB" id="5979581at2759"/>
<dbReference type="InterPro" id="IPR032675">
    <property type="entry name" value="LRR_dom_sf"/>
</dbReference>
<dbReference type="SMART" id="SM00220">
    <property type="entry name" value="S_TKc"/>
    <property type="match status" value="1"/>
</dbReference>
<dbReference type="Proteomes" id="UP001148786">
    <property type="component" value="Unassembled WGS sequence"/>
</dbReference>
<dbReference type="InterPro" id="IPR011009">
    <property type="entry name" value="Kinase-like_dom_sf"/>
</dbReference>
<reference evidence="7" key="1">
    <citation type="submission" date="2022-07" db="EMBL/GenBank/DDBJ databases">
        <title>Genome Sequence of Agrocybe chaxingu.</title>
        <authorList>
            <person name="Buettner E."/>
        </authorList>
    </citation>
    <scope>NUCLEOTIDE SEQUENCE</scope>
    <source>
        <strain evidence="7">MP-N11</strain>
    </source>
</reference>
<evidence type="ECO:0000256" key="4">
    <source>
        <dbReference type="ARBA" id="ARBA00022777"/>
    </source>
</evidence>
<dbReference type="InterPro" id="IPR000719">
    <property type="entry name" value="Prot_kinase_dom"/>
</dbReference>
<proteinExistence type="predicted"/>
<keyword evidence="4" id="KW-0418">Kinase</keyword>
<dbReference type="SUPFAM" id="SSF56112">
    <property type="entry name" value="Protein kinase-like (PK-like)"/>
    <property type="match status" value="1"/>
</dbReference>
<dbReference type="Gene3D" id="1.10.510.10">
    <property type="entry name" value="Transferase(Phosphotransferase) domain 1"/>
    <property type="match status" value="1"/>
</dbReference>
<comment type="caution">
    <text evidence="7">The sequence shown here is derived from an EMBL/GenBank/DDBJ whole genome shotgun (WGS) entry which is preliminary data.</text>
</comment>
<keyword evidence="5" id="KW-0067">ATP-binding</keyword>
<evidence type="ECO:0000256" key="1">
    <source>
        <dbReference type="ARBA" id="ARBA00022527"/>
    </source>
</evidence>
<accession>A0A9W8K711</accession>
<keyword evidence="3" id="KW-0547">Nucleotide-binding</keyword>
<dbReference type="Gene3D" id="3.80.10.10">
    <property type="entry name" value="Ribonuclease Inhibitor"/>
    <property type="match status" value="1"/>
</dbReference>
<dbReference type="EMBL" id="JANKHO010000132">
    <property type="protein sequence ID" value="KAJ3514707.1"/>
    <property type="molecule type" value="Genomic_DNA"/>
</dbReference>
<dbReference type="PROSITE" id="PS50011">
    <property type="entry name" value="PROTEIN_KINASE_DOM"/>
    <property type="match status" value="1"/>
</dbReference>
<dbReference type="GO" id="GO:0004674">
    <property type="term" value="F:protein serine/threonine kinase activity"/>
    <property type="evidence" value="ECO:0007669"/>
    <property type="project" value="UniProtKB-KW"/>
</dbReference>
<dbReference type="AlphaFoldDB" id="A0A9W8K711"/>
<evidence type="ECO:0000313" key="7">
    <source>
        <dbReference type="EMBL" id="KAJ3514707.1"/>
    </source>
</evidence>
<name>A0A9W8K711_9AGAR</name>
<gene>
    <name evidence="7" type="ORF">NLJ89_g2229</name>
</gene>
<evidence type="ECO:0000259" key="6">
    <source>
        <dbReference type="PROSITE" id="PS50011"/>
    </source>
</evidence>
<keyword evidence="2" id="KW-0808">Transferase</keyword>
<dbReference type="GO" id="GO:0005634">
    <property type="term" value="C:nucleus"/>
    <property type="evidence" value="ECO:0007669"/>
    <property type="project" value="TreeGrafter"/>
</dbReference>
<evidence type="ECO:0000313" key="8">
    <source>
        <dbReference type="Proteomes" id="UP001148786"/>
    </source>
</evidence>
<dbReference type="SUPFAM" id="SSF52047">
    <property type="entry name" value="RNI-like"/>
    <property type="match status" value="1"/>
</dbReference>
<dbReference type="GO" id="GO:0005524">
    <property type="term" value="F:ATP binding"/>
    <property type="evidence" value="ECO:0007669"/>
    <property type="project" value="UniProtKB-KW"/>
</dbReference>
<dbReference type="InterPro" id="IPR051175">
    <property type="entry name" value="CLK_kinases"/>
</dbReference>
<feature type="domain" description="Protein kinase" evidence="6">
    <location>
        <begin position="117"/>
        <end position="536"/>
    </location>
</feature>
<evidence type="ECO:0000256" key="3">
    <source>
        <dbReference type="ARBA" id="ARBA00022741"/>
    </source>
</evidence>
<dbReference type="PANTHER" id="PTHR45646">
    <property type="entry name" value="SERINE/THREONINE-PROTEIN KINASE DOA-RELATED"/>
    <property type="match status" value="1"/>
</dbReference>
<keyword evidence="1" id="KW-0723">Serine/threonine-protein kinase</keyword>
<evidence type="ECO:0000256" key="2">
    <source>
        <dbReference type="ARBA" id="ARBA00022679"/>
    </source>
</evidence>
<dbReference type="PANTHER" id="PTHR45646:SF11">
    <property type="entry name" value="SERINE_THREONINE-PROTEIN KINASE DOA"/>
    <property type="match status" value="1"/>
</dbReference>
<evidence type="ECO:0000256" key="5">
    <source>
        <dbReference type="ARBA" id="ARBA00022840"/>
    </source>
</evidence>
<dbReference type="GO" id="GO:0043484">
    <property type="term" value="P:regulation of RNA splicing"/>
    <property type="evidence" value="ECO:0007669"/>
    <property type="project" value="TreeGrafter"/>
</dbReference>
<protein>
    <recommendedName>
        <fullName evidence="6">Protein kinase domain-containing protein</fullName>
    </recommendedName>
</protein>
<sequence length="541" mass="61630">MRSSRLLLTELYSSLPQLENLVVLGVEMTAAEAHDARSFPFLLVEKQASHLKELEIRIDNDDDEVRPLIDIFPSFCTQDLHIPQLTTLTISAQLLNSLTHEQQIAAFFRTHSSTLRTLHIRGLWLASNSAVLPGLATVLDNSPTLTNLSLVPKYLQASHLGFLASSLPRLERLTLNIEYIISNSGGDAAIPSDIFPKWHESPDYTHPFVNEIKQCSSLQQWRLQDITIQRRSCCGVLVLWGLMRLCAEHVPSVCSFMDNGDMEVPIPANVPPTPAPTIFCDSWSTNCEYGGTINEDVLKRTLKRLLLAIDYLHSVAKIIHTDIQENNILFSIEGDSDLVEFEQQEKTKPSRRKTVGNRIIFESRDLIPTPDAFGHPMLCDFGEARFMKDAPCLGLIQPRQYRAPEVILDMPWDEKVDIWSIGMMIWDMFYGHNLFDYRGIEGEPSKTYHLAQMVALLGPPPKDFLQRSTTDALCEWFDEEGNWKAPIQIPDTSLEEAENRLEGEDKIHFLKFIRRMLKWKPEERSSACELLEDDWLKDASK</sequence>
<dbReference type="Pfam" id="PF00069">
    <property type="entry name" value="Pkinase"/>
    <property type="match status" value="1"/>
</dbReference>
<keyword evidence="8" id="KW-1185">Reference proteome</keyword>